<organism evidence="2 3">
    <name type="scientific">Streptosporangium carneum</name>
    <dbReference type="NCBI Taxonomy" id="47481"/>
    <lineage>
        <taxon>Bacteria</taxon>
        <taxon>Bacillati</taxon>
        <taxon>Actinomycetota</taxon>
        <taxon>Actinomycetes</taxon>
        <taxon>Streptosporangiales</taxon>
        <taxon>Streptosporangiaceae</taxon>
        <taxon>Streptosporangium</taxon>
    </lineage>
</organism>
<dbReference type="AlphaFoldDB" id="A0A9W6MAR9"/>
<keyword evidence="3" id="KW-1185">Reference proteome</keyword>
<evidence type="ECO:0000313" key="3">
    <source>
        <dbReference type="Proteomes" id="UP001143474"/>
    </source>
</evidence>
<evidence type="ECO:0000256" key="1">
    <source>
        <dbReference type="SAM" id="MobiDB-lite"/>
    </source>
</evidence>
<reference evidence="2" key="1">
    <citation type="journal article" date="2014" name="Int. J. Syst. Evol. Microbiol.">
        <title>Complete genome sequence of Corynebacterium casei LMG S-19264T (=DSM 44701T), isolated from a smear-ripened cheese.</title>
        <authorList>
            <consortium name="US DOE Joint Genome Institute (JGI-PGF)"/>
            <person name="Walter F."/>
            <person name="Albersmeier A."/>
            <person name="Kalinowski J."/>
            <person name="Ruckert C."/>
        </authorList>
    </citation>
    <scope>NUCLEOTIDE SEQUENCE</scope>
    <source>
        <strain evidence="2">VKM Ac-2007</strain>
    </source>
</reference>
<protein>
    <submittedName>
        <fullName evidence="2">Uncharacterized protein</fullName>
    </submittedName>
</protein>
<feature type="region of interest" description="Disordered" evidence="1">
    <location>
        <begin position="83"/>
        <end position="104"/>
    </location>
</feature>
<proteinExistence type="predicted"/>
<dbReference type="EMBL" id="BSEV01000001">
    <property type="protein sequence ID" value="GLK07287.1"/>
    <property type="molecule type" value="Genomic_DNA"/>
</dbReference>
<reference evidence="2" key="2">
    <citation type="submission" date="2023-01" db="EMBL/GenBank/DDBJ databases">
        <authorList>
            <person name="Sun Q."/>
            <person name="Evtushenko L."/>
        </authorList>
    </citation>
    <scope>NUCLEOTIDE SEQUENCE</scope>
    <source>
        <strain evidence="2">VKM Ac-2007</strain>
    </source>
</reference>
<dbReference type="Proteomes" id="UP001143474">
    <property type="component" value="Unassembled WGS sequence"/>
</dbReference>
<sequence>MNAVEAGDLFRLLSWIFGTAPSGEEPVNDAEAMESAAVLADRAHQALGTGPDGQGVRALWCQVKPVITVDRVPHDSGGVLPSGLRLVRNTTGQPEPVRLDGRDG</sequence>
<name>A0A9W6MAR9_9ACTN</name>
<evidence type="ECO:0000313" key="2">
    <source>
        <dbReference type="EMBL" id="GLK07287.1"/>
    </source>
</evidence>
<gene>
    <name evidence="2" type="ORF">GCM10017600_06920</name>
</gene>
<accession>A0A9W6MAR9</accession>
<dbReference type="RefSeq" id="WP_271215840.1">
    <property type="nucleotide sequence ID" value="NZ_BAAAVD010000006.1"/>
</dbReference>
<comment type="caution">
    <text evidence="2">The sequence shown here is derived from an EMBL/GenBank/DDBJ whole genome shotgun (WGS) entry which is preliminary data.</text>
</comment>